<protein>
    <submittedName>
        <fullName evidence="1">Uncharacterized protein</fullName>
    </submittedName>
</protein>
<proteinExistence type="predicted"/>
<evidence type="ECO:0000313" key="1">
    <source>
        <dbReference type="EMBL" id="TKJ85213.1"/>
    </source>
</evidence>
<sequence length="61" mass="6911">MALNTWSDATYAVEITYIRFINSECELIIFCMQRDDEKTGVSRTFIAAKGNTGSEKQDDIV</sequence>
<reference evidence="1 2" key="1">
    <citation type="journal article" date="2019" name="Sci. Rep.">
        <title>Differences in resource use lead to coexistence of seed-transmitted microbial populations.</title>
        <authorList>
            <person name="Torres-Cortes G."/>
            <person name="Garcia B.J."/>
            <person name="Compant S."/>
            <person name="Rezki S."/>
            <person name="Jones P."/>
            <person name="Preveaux A."/>
            <person name="Briand M."/>
            <person name="Roulet A."/>
            <person name="Bouchez O."/>
            <person name="Jacobson D."/>
            <person name="Barret M."/>
        </authorList>
    </citation>
    <scope>NUCLEOTIDE SEQUENCE [LARGE SCALE GENOMIC DNA]</scope>
    <source>
        <strain evidence="1 2">CFBP13511</strain>
    </source>
</reference>
<dbReference type="EMBL" id="QGAC01000023">
    <property type="protein sequence ID" value="TKJ85213.1"/>
    <property type="molecule type" value="Genomic_DNA"/>
</dbReference>
<name>A0A357U549_9GAMM</name>
<gene>
    <name evidence="1" type="ORF">EpCFBP13511_19955</name>
</gene>
<organism evidence="1 2">
    <name type="scientific">Erwinia persicina</name>
    <dbReference type="NCBI Taxonomy" id="55211"/>
    <lineage>
        <taxon>Bacteria</taxon>
        <taxon>Pseudomonadati</taxon>
        <taxon>Pseudomonadota</taxon>
        <taxon>Gammaproteobacteria</taxon>
        <taxon>Enterobacterales</taxon>
        <taxon>Erwiniaceae</taxon>
        <taxon>Erwinia</taxon>
    </lineage>
</organism>
<evidence type="ECO:0000313" key="2">
    <source>
        <dbReference type="Proteomes" id="UP000306393"/>
    </source>
</evidence>
<dbReference type="AlphaFoldDB" id="A0A357U549"/>
<dbReference type="Proteomes" id="UP000306393">
    <property type="component" value="Unassembled WGS sequence"/>
</dbReference>
<accession>A0A357U549</accession>
<comment type="caution">
    <text evidence="1">The sequence shown here is derived from an EMBL/GenBank/DDBJ whole genome shotgun (WGS) entry which is preliminary data.</text>
</comment>
<dbReference type="KEGG" id="epe:CI789_13720"/>